<dbReference type="AlphaFoldDB" id="A0A5M3MUT4"/>
<dbReference type="Proteomes" id="UP000053558">
    <property type="component" value="Unassembled WGS sequence"/>
</dbReference>
<keyword evidence="4" id="KW-1185">Reference proteome</keyword>
<dbReference type="RefSeq" id="XP_007766503.1">
    <property type="nucleotide sequence ID" value="XM_007768313.1"/>
</dbReference>
<evidence type="ECO:0000256" key="2">
    <source>
        <dbReference type="SAM" id="SignalP"/>
    </source>
</evidence>
<dbReference type="KEGG" id="cput:CONPUDRAFT_80990"/>
<keyword evidence="1" id="KW-0472">Membrane</keyword>
<keyword evidence="1" id="KW-0812">Transmembrane</keyword>
<gene>
    <name evidence="3" type="ORF">CONPUDRAFT_80990</name>
</gene>
<name>A0A5M3MUT4_CONPW</name>
<feature type="chain" id="PRO_5024295215" description="Mid2 domain-containing protein" evidence="2">
    <location>
        <begin position="23"/>
        <end position="194"/>
    </location>
</feature>
<dbReference type="GeneID" id="19210161"/>
<accession>A0A5M3MUT4</accession>
<proteinExistence type="predicted"/>
<evidence type="ECO:0000313" key="4">
    <source>
        <dbReference type="Proteomes" id="UP000053558"/>
    </source>
</evidence>
<sequence>MFSLSKLLCVSFLFTLAAFVNGLPAPDNIANDLARRASATAAAASPSATSVTTTKVVQTNNGPMTETCVLTFTPEGGQFQEVSNCSMSPAASGSSNSTGSSTTSAVGNVGAAPSATSTVTPNAVVAAAFAIPGRQLLVLPVGLGVFGGISAITFIVVVLVTFERVRYRRAFRQRKMAETGAPMGYSGYGGNSKA</sequence>
<keyword evidence="1" id="KW-1133">Transmembrane helix</keyword>
<dbReference type="OrthoDB" id="2596908at2759"/>
<comment type="caution">
    <text evidence="3">The sequence shown here is derived from an EMBL/GenBank/DDBJ whole genome shotgun (WGS) entry which is preliminary data.</text>
</comment>
<dbReference type="OMA" id="QICEITL"/>
<feature type="signal peptide" evidence="2">
    <location>
        <begin position="1"/>
        <end position="22"/>
    </location>
</feature>
<organism evidence="3 4">
    <name type="scientific">Coniophora puteana (strain RWD-64-598)</name>
    <name type="common">Brown rot fungus</name>
    <dbReference type="NCBI Taxonomy" id="741705"/>
    <lineage>
        <taxon>Eukaryota</taxon>
        <taxon>Fungi</taxon>
        <taxon>Dikarya</taxon>
        <taxon>Basidiomycota</taxon>
        <taxon>Agaricomycotina</taxon>
        <taxon>Agaricomycetes</taxon>
        <taxon>Agaricomycetidae</taxon>
        <taxon>Boletales</taxon>
        <taxon>Coniophorineae</taxon>
        <taxon>Coniophoraceae</taxon>
        <taxon>Coniophora</taxon>
    </lineage>
</organism>
<evidence type="ECO:0000313" key="3">
    <source>
        <dbReference type="EMBL" id="EIW82800.1"/>
    </source>
</evidence>
<evidence type="ECO:0000256" key="1">
    <source>
        <dbReference type="SAM" id="Phobius"/>
    </source>
</evidence>
<keyword evidence="2" id="KW-0732">Signal</keyword>
<dbReference type="EMBL" id="JH711576">
    <property type="protein sequence ID" value="EIW82800.1"/>
    <property type="molecule type" value="Genomic_DNA"/>
</dbReference>
<feature type="transmembrane region" description="Helical" evidence="1">
    <location>
        <begin position="137"/>
        <end position="162"/>
    </location>
</feature>
<evidence type="ECO:0008006" key="5">
    <source>
        <dbReference type="Google" id="ProtNLM"/>
    </source>
</evidence>
<reference evidence="4" key="1">
    <citation type="journal article" date="2012" name="Science">
        <title>The Paleozoic origin of enzymatic lignin decomposition reconstructed from 31 fungal genomes.</title>
        <authorList>
            <person name="Floudas D."/>
            <person name="Binder M."/>
            <person name="Riley R."/>
            <person name="Barry K."/>
            <person name="Blanchette R.A."/>
            <person name="Henrissat B."/>
            <person name="Martinez A.T."/>
            <person name="Otillar R."/>
            <person name="Spatafora J.W."/>
            <person name="Yadav J.S."/>
            <person name="Aerts A."/>
            <person name="Benoit I."/>
            <person name="Boyd A."/>
            <person name="Carlson A."/>
            <person name="Copeland A."/>
            <person name="Coutinho P.M."/>
            <person name="de Vries R.P."/>
            <person name="Ferreira P."/>
            <person name="Findley K."/>
            <person name="Foster B."/>
            <person name="Gaskell J."/>
            <person name="Glotzer D."/>
            <person name="Gorecki P."/>
            <person name="Heitman J."/>
            <person name="Hesse C."/>
            <person name="Hori C."/>
            <person name="Igarashi K."/>
            <person name="Jurgens J.A."/>
            <person name="Kallen N."/>
            <person name="Kersten P."/>
            <person name="Kohler A."/>
            <person name="Kuees U."/>
            <person name="Kumar T.K.A."/>
            <person name="Kuo A."/>
            <person name="LaButti K."/>
            <person name="Larrondo L.F."/>
            <person name="Lindquist E."/>
            <person name="Ling A."/>
            <person name="Lombard V."/>
            <person name="Lucas S."/>
            <person name="Lundell T."/>
            <person name="Martin R."/>
            <person name="McLaughlin D.J."/>
            <person name="Morgenstern I."/>
            <person name="Morin E."/>
            <person name="Murat C."/>
            <person name="Nagy L.G."/>
            <person name="Nolan M."/>
            <person name="Ohm R.A."/>
            <person name="Patyshakuliyeva A."/>
            <person name="Rokas A."/>
            <person name="Ruiz-Duenas F.J."/>
            <person name="Sabat G."/>
            <person name="Salamov A."/>
            <person name="Samejima M."/>
            <person name="Schmutz J."/>
            <person name="Slot J.C."/>
            <person name="St John F."/>
            <person name="Stenlid J."/>
            <person name="Sun H."/>
            <person name="Sun S."/>
            <person name="Syed K."/>
            <person name="Tsang A."/>
            <person name="Wiebenga A."/>
            <person name="Young D."/>
            <person name="Pisabarro A."/>
            <person name="Eastwood D.C."/>
            <person name="Martin F."/>
            <person name="Cullen D."/>
            <person name="Grigoriev I.V."/>
            <person name="Hibbett D.S."/>
        </authorList>
    </citation>
    <scope>NUCLEOTIDE SEQUENCE [LARGE SCALE GENOMIC DNA]</scope>
    <source>
        <strain evidence="4">RWD-64-598 SS2</strain>
    </source>
</reference>
<protein>
    <recommendedName>
        <fullName evidence="5">Mid2 domain-containing protein</fullName>
    </recommendedName>
</protein>